<reference evidence="9" key="1">
    <citation type="journal article" date="2014" name="Int. J. Syst. Evol. Microbiol.">
        <title>Complete genome sequence of Corynebacterium casei LMG S-19264T (=DSM 44701T), isolated from a smear-ripened cheese.</title>
        <authorList>
            <consortium name="US DOE Joint Genome Institute (JGI-PGF)"/>
            <person name="Walter F."/>
            <person name="Albersmeier A."/>
            <person name="Kalinowski J."/>
            <person name="Ruckert C."/>
        </authorList>
    </citation>
    <scope>NUCLEOTIDE SEQUENCE</scope>
    <source>
        <strain evidence="9">CGMCC 1.12426</strain>
    </source>
</reference>
<dbReference type="AlphaFoldDB" id="A0A916TMT0"/>
<evidence type="ECO:0000313" key="9">
    <source>
        <dbReference type="EMBL" id="GGB60229.1"/>
    </source>
</evidence>
<protein>
    <recommendedName>
        <fullName evidence="11">Outer membrane transport energization protein ExbD</fullName>
    </recommendedName>
</protein>
<keyword evidence="5 8" id="KW-1133">Transmembrane helix</keyword>
<keyword evidence="10" id="KW-1185">Reference proteome</keyword>
<evidence type="ECO:0000256" key="6">
    <source>
        <dbReference type="ARBA" id="ARBA00023136"/>
    </source>
</evidence>
<feature type="transmembrane region" description="Helical" evidence="8">
    <location>
        <begin position="12"/>
        <end position="31"/>
    </location>
</feature>
<gene>
    <name evidence="9" type="ORF">GCM10011316_35330</name>
</gene>
<sequence>MHLERPLRRVRPISLTPLVDVIFLLLLFFMLTSTFTRFAHLEIGAPPGVGGTGAPPEAILSLAGESLRLNGQTLNIEDLTAHGGRLVEETGAESLLVLVRGSTSTQQLVAVLDVLRAVSGLTVTVAR</sequence>
<dbReference type="Proteomes" id="UP000605148">
    <property type="component" value="Unassembled WGS sequence"/>
</dbReference>
<evidence type="ECO:0000256" key="7">
    <source>
        <dbReference type="RuleBase" id="RU003879"/>
    </source>
</evidence>
<dbReference type="GO" id="GO:0015031">
    <property type="term" value="P:protein transport"/>
    <property type="evidence" value="ECO:0007669"/>
    <property type="project" value="UniProtKB-KW"/>
</dbReference>
<organism evidence="9 10">
    <name type="scientific">Roseibium aquae</name>
    <dbReference type="NCBI Taxonomy" id="1323746"/>
    <lineage>
        <taxon>Bacteria</taxon>
        <taxon>Pseudomonadati</taxon>
        <taxon>Pseudomonadota</taxon>
        <taxon>Alphaproteobacteria</taxon>
        <taxon>Hyphomicrobiales</taxon>
        <taxon>Stappiaceae</taxon>
        <taxon>Roseibium</taxon>
    </lineage>
</organism>
<keyword evidence="3" id="KW-1003">Cell membrane</keyword>
<dbReference type="EMBL" id="BMFA01000013">
    <property type="protein sequence ID" value="GGB60229.1"/>
    <property type="molecule type" value="Genomic_DNA"/>
</dbReference>
<dbReference type="Pfam" id="PF02472">
    <property type="entry name" value="ExbD"/>
    <property type="match status" value="1"/>
</dbReference>
<keyword evidence="7" id="KW-0653">Protein transport</keyword>
<dbReference type="GO" id="GO:0005886">
    <property type="term" value="C:plasma membrane"/>
    <property type="evidence" value="ECO:0007669"/>
    <property type="project" value="UniProtKB-SubCell"/>
</dbReference>
<reference evidence="9" key="2">
    <citation type="submission" date="2020-09" db="EMBL/GenBank/DDBJ databases">
        <authorList>
            <person name="Sun Q."/>
            <person name="Zhou Y."/>
        </authorList>
    </citation>
    <scope>NUCLEOTIDE SEQUENCE</scope>
    <source>
        <strain evidence="9">CGMCC 1.12426</strain>
    </source>
</reference>
<accession>A0A916TMT0</accession>
<comment type="similarity">
    <text evidence="2 7">Belongs to the ExbD/TolR family.</text>
</comment>
<comment type="subcellular location">
    <subcellularLocation>
        <location evidence="1">Cell membrane</location>
        <topology evidence="1">Single-pass membrane protein</topology>
    </subcellularLocation>
    <subcellularLocation>
        <location evidence="7">Cell membrane</location>
        <topology evidence="7">Single-pass type II membrane protein</topology>
    </subcellularLocation>
</comment>
<dbReference type="GO" id="GO:0022857">
    <property type="term" value="F:transmembrane transporter activity"/>
    <property type="evidence" value="ECO:0007669"/>
    <property type="project" value="InterPro"/>
</dbReference>
<proteinExistence type="inferred from homology"/>
<evidence type="ECO:0000256" key="4">
    <source>
        <dbReference type="ARBA" id="ARBA00022692"/>
    </source>
</evidence>
<evidence type="ECO:0000256" key="3">
    <source>
        <dbReference type="ARBA" id="ARBA00022475"/>
    </source>
</evidence>
<name>A0A916TMT0_9HYPH</name>
<evidence type="ECO:0000256" key="2">
    <source>
        <dbReference type="ARBA" id="ARBA00005811"/>
    </source>
</evidence>
<evidence type="ECO:0000256" key="8">
    <source>
        <dbReference type="SAM" id="Phobius"/>
    </source>
</evidence>
<evidence type="ECO:0000313" key="10">
    <source>
        <dbReference type="Proteomes" id="UP000605148"/>
    </source>
</evidence>
<dbReference type="PANTHER" id="PTHR30558:SF3">
    <property type="entry name" value="BIOPOLYMER TRANSPORT PROTEIN EXBD-RELATED"/>
    <property type="match status" value="1"/>
</dbReference>
<evidence type="ECO:0000256" key="5">
    <source>
        <dbReference type="ARBA" id="ARBA00022989"/>
    </source>
</evidence>
<keyword evidence="7" id="KW-0813">Transport</keyword>
<evidence type="ECO:0008006" key="11">
    <source>
        <dbReference type="Google" id="ProtNLM"/>
    </source>
</evidence>
<keyword evidence="6 8" id="KW-0472">Membrane</keyword>
<dbReference type="PANTHER" id="PTHR30558">
    <property type="entry name" value="EXBD MEMBRANE COMPONENT OF PMF-DRIVEN MACROMOLECULE IMPORT SYSTEM"/>
    <property type="match status" value="1"/>
</dbReference>
<keyword evidence="4 7" id="KW-0812">Transmembrane</keyword>
<dbReference type="InterPro" id="IPR003400">
    <property type="entry name" value="ExbD"/>
</dbReference>
<dbReference type="RefSeq" id="WP_172972156.1">
    <property type="nucleotide sequence ID" value="NZ_BMFA01000013.1"/>
</dbReference>
<comment type="caution">
    <text evidence="9">The sequence shown here is derived from an EMBL/GenBank/DDBJ whole genome shotgun (WGS) entry which is preliminary data.</text>
</comment>
<evidence type="ECO:0000256" key="1">
    <source>
        <dbReference type="ARBA" id="ARBA00004162"/>
    </source>
</evidence>